<dbReference type="EMBL" id="QQTP01000010">
    <property type="protein sequence ID" value="RDJ22578.1"/>
    <property type="molecule type" value="Genomic_DNA"/>
</dbReference>
<keyword evidence="2" id="KW-1185">Reference proteome</keyword>
<name>A0A370L2X4_9HYPH</name>
<accession>A0A370L2X4</accession>
<dbReference type="Proteomes" id="UP000255207">
    <property type="component" value="Unassembled WGS sequence"/>
</dbReference>
<comment type="caution">
    <text evidence="1">The sequence shown here is derived from an EMBL/GenBank/DDBJ whole genome shotgun (WGS) entry which is preliminary data.</text>
</comment>
<organism evidence="1 2">
    <name type="scientific">Bosea caraganae</name>
    <dbReference type="NCBI Taxonomy" id="2763117"/>
    <lineage>
        <taxon>Bacteria</taxon>
        <taxon>Pseudomonadati</taxon>
        <taxon>Pseudomonadota</taxon>
        <taxon>Alphaproteobacteria</taxon>
        <taxon>Hyphomicrobiales</taxon>
        <taxon>Boseaceae</taxon>
        <taxon>Bosea</taxon>
    </lineage>
</organism>
<evidence type="ECO:0000313" key="1">
    <source>
        <dbReference type="EMBL" id="RDJ22578.1"/>
    </source>
</evidence>
<reference evidence="2" key="1">
    <citation type="submission" date="2018-07" db="EMBL/GenBank/DDBJ databases">
        <authorList>
            <person name="Safronova V.I."/>
            <person name="Chirak E.R."/>
            <person name="Sazanova A.L."/>
        </authorList>
    </citation>
    <scope>NUCLEOTIDE SEQUENCE [LARGE SCALE GENOMIC DNA]</scope>
    <source>
        <strain evidence="2">RCAM04685</strain>
    </source>
</reference>
<dbReference type="AlphaFoldDB" id="A0A370L2X4"/>
<gene>
    <name evidence="1" type="ORF">DWE98_19290</name>
</gene>
<evidence type="ECO:0000313" key="2">
    <source>
        <dbReference type="Proteomes" id="UP000255207"/>
    </source>
</evidence>
<sequence>MLKTSEQSSLEGERNTPLCRAVSQLFRALDAGLAASAQAVEPYGISRYGPLKAFWKPCLKSRLGSSCPMPCLTPFSDGCGGQDARYRKTATS</sequence>
<proteinExistence type="predicted"/>
<protein>
    <submittedName>
        <fullName evidence="1">Uncharacterized protein</fullName>
    </submittedName>
</protein>